<protein>
    <submittedName>
        <fullName evidence="3">Extensin family protein</fullName>
    </submittedName>
</protein>
<dbReference type="Pfam" id="PF06904">
    <property type="entry name" value="Extensin-like_C"/>
    <property type="match status" value="1"/>
</dbReference>
<keyword evidence="4" id="KW-1185">Reference proteome</keyword>
<accession>A0A927HHF1</accession>
<organism evidence="3 4">
    <name type="scientific">Sulfitobacter aestuariivivens</name>
    <dbReference type="NCBI Taxonomy" id="2766981"/>
    <lineage>
        <taxon>Bacteria</taxon>
        <taxon>Pseudomonadati</taxon>
        <taxon>Pseudomonadota</taxon>
        <taxon>Alphaproteobacteria</taxon>
        <taxon>Rhodobacterales</taxon>
        <taxon>Roseobacteraceae</taxon>
        <taxon>Sulfitobacter</taxon>
    </lineage>
</organism>
<dbReference type="EMBL" id="JACTAG010000002">
    <property type="protein sequence ID" value="MBD3665200.1"/>
    <property type="molecule type" value="Genomic_DNA"/>
</dbReference>
<keyword evidence="1" id="KW-0812">Transmembrane</keyword>
<keyword evidence="1" id="KW-1133">Transmembrane helix</keyword>
<dbReference type="RefSeq" id="WP_191076191.1">
    <property type="nucleotide sequence ID" value="NZ_JACTAG010000002.1"/>
</dbReference>
<feature type="transmembrane region" description="Helical" evidence="1">
    <location>
        <begin position="12"/>
        <end position="32"/>
    </location>
</feature>
<feature type="domain" description="Extensin-like C-terminal" evidence="2">
    <location>
        <begin position="72"/>
        <end position="244"/>
    </location>
</feature>
<evidence type="ECO:0000313" key="3">
    <source>
        <dbReference type="EMBL" id="MBD3665200.1"/>
    </source>
</evidence>
<comment type="caution">
    <text evidence="3">The sequence shown here is derived from an EMBL/GenBank/DDBJ whole genome shotgun (WGS) entry which is preliminary data.</text>
</comment>
<dbReference type="PROSITE" id="PS51257">
    <property type="entry name" value="PROKAR_LIPOPROTEIN"/>
    <property type="match status" value="1"/>
</dbReference>
<evidence type="ECO:0000259" key="2">
    <source>
        <dbReference type="Pfam" id="PF06904"/>
    </source>
</evidence>
<keyword evidence="1" id="KW-0472">Membrane</keyword>
<name>A0A927HHF1_9RHOB</name>
<evidence type="ECO:0000313" key="4">
    <source>
        <dbReference type="Proteomes" id="UP000635142"/>
    </source>
</evidence>
<dbReference type="AlphaFoldDB" id="A0A927HHF1"/>
<reference evidence="3" key="1">
    <citation type="submission" date="2020-08" db="EMBL/GenBank/DDBJ databases">
        <title>Sulfitobacter aestuariivivens sp. nov., isolated from a tidal flat.</title>
        <authorList>
            <person name="Park S."/>
            <person name="Yoon J.-H."/>
        </authorList>
    </citation>
    <scope>NUCLEOTIDE SEQUENCE</scope>
    <source>
        <strain evidence="3">TSTF-M16</strain>
    </source>
</reference>
<dbReference type="Proteomes" id="UP000635142">
    <property type="component" value="Unassembled WGS sequence"/>
</dbReference>
<dbReference type="InterPro" id="IPR009683">
    <property type="entry name" value="Extensin-like_C"/>
</dbReference>
<sequence length="244" mass="26784">MADKSGRRRPALRWAAFFVVLIGLGCGGWFLLSSPNTPLPRAFNPVMPLNVMDPENLLTRWKLERALSDPQRCIAALATGADARVLPDFKESAVCSIRPQVELTQVGQAKMNAVRTRCQTALRTAMWAHHGVQPAAKTHLGSPVVQIIHASSYSCRQMRTTSGGSTRMSTHATANAIDIRGFILEGGGRVTLLNDWVGESARAAFLRDVRDAACVWFRVTLGPEYNALHADHFHLQHTGFGLCR</sequence>
<gene>
    <name evidence="3" type="ORF">H9Q16_14795</name>
</gene>
<proteinExistence type="predicted"/>
<evidence type="ECO:0000256" key="1">
    <source>
        <dbReference type="SAM" id="Phobius"/>
    </source>
</evidence>